<dbReference type="GO" id="GO:0016491">
    <property type="term" value="F:oxidoreductase activity"/>
    <property type="evidence" value="ECO:0000318"/>
    <property type="project" value="GO_Central"/>
</dbReference>
<evidence type="ECO:0000256" key="3">
    <source>
        <dbReference type="ARBA" id="ARBA00011928"/>
    </source>
</evidence>
<keyword evidence="9" id="KW-1185">Reference proteome</keyword>
<dbReference type="KEGG" id="smo:SELMODRAFT_174721"/>
<dbReference type="InterPro" id="IPR006094">
    <property type="entry name" value="Oxid_FAD_bind_N"/>
</dbReference>
<dbReference type="AlphaFoldDB" id="D8RVP4"/>
<feature type="domain" description="FAD-binding PCMH-type" evidence="7">
    <location>
        <begin position="24"/>
        <end position="207"/>
    </location>
</feature>
<reference evidence="8 9" key="1">
    <citation type="journal article" date="2011" name="Science">
        <title>The Selaginella genome identifies genetic changes associated with the evolution of vascular plants.</title>
        <authorList>
            <person name="Banks J.A."/>
            <person name="Nishiyama T."/>
            <person name="Hasebe M."/>
            <person name="Bowman J.L."/>
            <person name="Gribskov M."/>
            <person name="dePamphilis C."/>
            <person name="Albert V.A."/>
            <person name="Aono N."/>
            <person name="Aoyama T."/>
            <person name="Ambrose B.A."/>
            <person name="Ashton N.W."/>
            <person name="Axtell M.J."/>
            <person name="Barker E."/>
            <person name="Barker M.S."/>
            <person name="Bennetzen J.L."/>
            <person name="Bonawitz N.D."/>
            <person name="Chapple C."/>
            <person name="Cheng C."/>
            <person name="Correa L.G."/>
            <person name="Dacre M."/>
            <person name="DeBarry J."/>
            <person name="Dreyer I."/>
            <person name="Elias M."/>
            <person name="Engstrom E.M."/>
            <person name="Estelle M."/>
            <person name="Feng L."/>
            <person name="Finet C."/>
            <person name="Floyd S.K."/>
            <person name="Frommer W.B."/>
            <person name="Fujita T."/>
            <person name="Gramzow L."/>
            <person name="Gutensohn M."/>
            <person name="Harholt J."/>
            <person name="Hattori M."/>
            <person name="Heyl A."/>
            <person name="Hirai T."/>
            <person name="Hiwatashi Y."/>
            <person name="Ishikawa M."/>
            <person name="Iwata M."/>
            <person name="Karol K.G."/>
            <person name="Koehler B."/>
            <person name="Kolukisaoglu U."/>
            <person name="Kubo M."/>
            <person name="Kurata T."/>
            <person name="Lalonde S."/>
            <person name="Li K."/>
            <person name="Li Y."/>
            <person name="Litt A."/>
            <person name="Lyons E."/>
            <person name="Manning G."/>
            <person name="Maruyama T."/>
            <person name="Michael T.P."/>
            <person name="Mikami K."/>
            <person name="Miyazaki S."/>
            <person name="Morinaga S."/>
            <person name="Murata T."/>
            <person name="Mueller-Roeber B."/>
            <person name="Nelson D.R."/>
            <person name="Obara M."/>
            <person name="Oguri Y."/>
            <person name="Olmstead R.G."/>
            <person name="Onodera N."/>
            <person name="Petersen B.L."/>
            <person name="Pils B."/>
            <person name="Prigge M."/>
            <person name="Rensing S.A."/>
            <person name="Riano-Pachon D.M."/>
            <person name="Roberts A.W."/>
            <person name="Sato Y."/>
            <person name="Scheller H.V."/>
            <person name="Schulz B."/>
            <person name="Schulz C."/>
            <person name="Shakirov E.V."/>
            <person name="Shibagaki N."/>
            <person name="Shinohara N."/>
            <person name="Shippen D.E."/>
            <person name="Soerensen I."/>
            <person name="Sotooka R."/>
            <person name="Sugimoto N."/>
            <person name="Sugita M."/>
            <person name="Sumikawa N."/>
            <person name="Tanurdzic M."/>
            <person name="Theissen G."/>
            <person name="Ulvskov P."/>
            <person name="Wakazuki S."/>
            <person name="Weng J.K."/>
            <person name="Willats W.W."/>
            <person name="Wipf D."/>
            <person name="Wolf P.G."/>
            <person name="Yang L."/>
            <person name="Zimmer A.D."/>
            <person name="Zhu Q."/>
            <person name="Mitros T."/>
            <person name="Hellsten U."/>
            <person name="Loque D."/>
            <person name="Otillar R."/>
            <person name="Salamov A."/>
            <person name="Schmutz J."/>
            <person name="Shapiro H."/>
            <person name="Lindquist E."/>
            <person name="Lucas S."/>
            <person name="Rokhsar D."/>
            <person name="Grigoriev I.V."/>
        </authorList>
    </citation>
    <scope>NUCLEOTIDE SEQUENCE [LARGE SCALE GENOMIC DNA]</scope>
</reference>
<dbReference type="PANTHER" id="PTHR13878:SF53">
    <property type="entry name" value="CYTOKININ DEHYDROGENASE 6"/>
    <property type="match status" value="1"/>
</dbReference>
<protein>
    <recommendedName>
        <fullName evidence="3">cytokinin dehydrogenase</fullName>
        <ecNumber evidence="3">1.5.99.12</ecNumber>
    </recommendedName>
</protein>
<dbReference type="InterPro" id="IPR016164">
    <property type="entry name" value="FAD-linked_Oxase-like_C"/>
</dbReference>
<dbReference type="InterPro" id="IPR050432">
    <property type="entry name" value="FAD-linked_Oxidoreductases_BP"/>
</dbReference>
<dbReference type="InParanoid" id="D8RVP4"/>
<dbReference type="eggNOG" id="KOG1231">
    <property type="taxonomic scope" value="Eukaryota"/>
</dbReference>
<sequence length="504" mass="55577">MVVLSADSKSLNSQDAARDFGGLIHSPPRCVVCPTSSDGISSLVRVANATAKLTIAARGNGHSVHGQAQALNGIVIDMPRMPTNAIRIDHGGGDDDLFCGGPFVEASGGALWIDVLRETLKCGLAPRTWTDYLYLSVGGTLSNAGVSGQAFRHGPQISNVLQLQVVTGNGDTVTCSATRNSDLFYAVLGGLGQFGIITKARIPLEEAPERARYKRLVYTDFGAFQKDIERLISLNEDVVNYVEGIVIPSCDDPYQGYNSVPFDGEAIDPSLIPDSSGPVLYCIEIAKYYNHGQEALMEDTCLQRLETLLGSLSFVPGLTFTTDLTYFDFLNRVHGVEEVLRKIKQWDVPHPWLALFVPKSKISKFNDIVFRDMVCKGVNGPMLIYPLNRSKWETRSSVVVPDESIFYIVCLLRYVVEGGQPLEAHVQQNEEIMRRCEINGLNVKQYFPHYHSDAEWKQHFGDSWGKFLANKIKYDPNAILSPGQRIFARDKVAVAAAKQAADQR</sequence>
<dbReference type="InterPro" id="IPR016169">
    <property type="entry name" value="FAD-bd_PCMH_sub2"/>
</dbReference>
<dbReference type="GO" id="GO:0009690">
    <property type="term" value="P:cytokinin metabolic process"/>
    <property type="evidence" value="ECO:0007669"/>
    <property type="project" value="InterPro"/>
</dbReference>
<dbReference type="PROSITE" id="PS51387">
    <property type="entry name" value="FAD_PCMH"/>
    <property type="match status" value="1"/>
</dbReference>
<keyword evidence="6" id="KW-0560">Oxidoreductase</keyword>
<dbReference type="Pfam" id="PF09265">
    <property type="entry name" value="Cytokin-bind"/>
    <property type="match status" value="1"/>
</dbReference>
<evidence type="ECO:0000256" key="6">
    <source>
        <dbReference type="ARBA" id="ARBA00023002"/>
    </source>
</evidence>
<dbReference type="Proteomes" id="UP000001514">
    <property type="component" value="Unassembled WGS sequence"/>
</dbReference>
<dbReference type="SUPFAM" id="SSF56176">
    <property type="entry name" value="FAD-binding/transporter-associated domain-like"/>
    <property type="match status" value="1"/>
</dbReference>
<dbReference type="GO" id="GO:0071949">
    <property type="term" value="F:FAD binding"/>
    <property type="evidence" value="ECO:0007669"/>
    <property type="project" value="InterPro"/>
</dbReference>
<evidence type="ECO:0000256" key="1">
    <source>
        <dbReference type="ARBA" id="ARBA00001974"/>
    </source>
</evidence>
<dbReference type="Gene3D" id="3.40.462.10">
    <property type="entry name" value="FAD-linked oxidases, C-terminal domain"/>
    <property type="match status" value="1"/>
</dbReference>
<dbReference type="InterPro" id="IPR036318">
    <property type="entry name" value="FAD-bd_PCMH-like_sf"/>
</dbReference>
<proteinExistence type="inferred from homology"/>
<dbReference type="SUPFAM" id="SSF55103">
    <property type="entry name" value="FAD-linked oxidases, C-terminal domain"/>
    <property type="match status" value="1"/>
</dbReference>
<dbReference type="STRING" id="88036.D8RVP4"/>
<comment type="cofactor">
    <cofactor evidence="1">
        <name>FAD</name>
        <dbReference type="ChEBI" id="CHEBI:57692"/>
    </cofactor>
</comment>
<evidence type="ECO:0000256" key="2">
    <source>
        <dbReference type="ARBA" id="ARBA00005466"/>
    </source>
</evidence>
<dbReference type="Gene3D" id="3.30.43.10">
    <property type="entry name" value="Uridine Diphospho-n-acetylenolpyruvylglucosamine Reductase, domain 2"/>
    <property type="match status" value="1"/>
</dbReference>
<keyword evidence="5" id="KW-0274">FAD</keyword>
<dbReference type="Gene3D" id="3.30.465.10">
    <property type="match status" value="1"/>
</dbReference>
<evidence type="ECO:0000259" key="7">
    <source>
        <dbReference type="PROSITE" id="PS51387"/>
    </source>
</evidence>
<dbReference type="EMBL" id="GL377591">
    <property type="protein sequence ID" value="EFJ23992.1"/>
    <property type="molecule type" value="Genomic_DNA"/>
</dbReference>
<evidence type="ECO:0000313" key="8">
    <source>
        <dbReference type="EMBL" id="EFJ23992.1"/>
    </source>
</evidence>
<dbReference type="Gramene" id="EFJ23992">
    <property type="protein sequence ID" value="EFJ23992"/>
    <property type="gene ID" value="SELMODRAFT_174721"/>
</dbReference>
<evidence type="ECO:0000256" key="4">
    <source>
        <dbReference type="ARBA" id="ARBA00022630"/>
    </source>
</evidence>
<dbReference type="Pfam" id="PF01565">
    <property type="entry name" value="FAD_binding_4"/>
    <property type="match status" value="1"/>
</dbReference>
<comment type="similarity">
    <text evidence="2">Belongs to the oxygen-dependent FAD-linked oxidoreductase family.</text>
</comment>
<dbReference type="InterPro" id="IPR016167">
    <property type="entry name" value="FAD-bd_PCMH_sub1"/>
</dbReference>
<dbReference type="EC" id="1.5.99.12" evidence="3"/>
<organism evidence="9">
    <name type="scientific">Selaginella moellendorffii</name>
    <name type="common">Spikemoss</name>
    <dbReference type="NCBI Taxonomy" id="88036"/>
    <lineage>
        <taxon>Eukaryota</taxon>
        <taxon>Viridiplantae</taxon>
        <taxon>Streptophyta</taxon>
        <taxon>Embryophyta</taxon>
        <taxon>Tracheophyta</taxon>
        <taxon>Lycopodiopsida</taxon>
        <taxon>Selaginellales</taxon>
        <taxon>Selaginellaceae</taxon>
        <taxon>Selaginella</taxon>
    </lineage>
</organism>
<dbReference type="HOGENOM" id="CLU_024955_1_0_1"/>
<dbReference type="GO" id="GO:0019139">
    <property type="term" value="F:cytokinin dehydrogenase activity"/>
    <property type="evidence" value="ECO:0007669"/>
    <property type="project" value="UniProtKB-EC"/>
</dbReference>
<keyword evidence="4" id="KW-0285">Flavoprotein</keyword>
<evidence type="ECO:0000313" key="9">
    <source>
        <dbReference type="Proteomes" id="UP000001514"/>
    </source>
</evidence>
<accession>D8RVP4</accession>
<name>D8RVP4_SELML</name>
<dbReference type="PANTHER" id="PTHR13878">
    <property type="entry name" value="GULONOLACTONE OXIDASE"/>
    <property type="match status" value="1"/>
</dbReference>
<dbReference type="InterPro" id="IPR016166">
    <property type="entry name" value="FAD-bd_PCMH"/>
</dbReference>
<dbReference type="InterPro" id="IPR015345">
    <property type="entry name" value="Cytokinin_DH_FAD/cytokin-bd"/>
</dbReference>
<gene>
    <name evidence="8" type="primary">CKX2-1</name>
    <name evidence="8" type="ORF">SELMODRAFT_174721</name>
</gene>
<evidence type="ECO:0000256" key="5">
    <source>
        <dbReference type="ARBA" id="ARBA00022827"/>
    </source>
</evidence>
<dbReference type="InterPro" id="IPR016170">
    <property type="entry name" value="Cytok_DH_C_sf"/>
</dbReference>